<evidence type="ECO:0000313" key="1">
    <source>
        <dbReference type="EMBL" id="MBD2871959.1"/>
    </source>
</evidence>
<dbReference type="Gene3D" id="3.20.20.140">
    <property type="entry name" value="Metal-dependent hydrolases"/>
    <property type="match status" value="1"/>
</dbReference>
<proteinExistence type="predicted"/>
<organism evidence="1 2">
    <name type="scientific">Paenibacillus arenilitoris</name>
    <dbReference type="NCBI Taxonomy" id="2772299"/>
    <lineage>
        <taxon>Bacteria</taxon>
        <taxon>Bacillati</taxon>
        <taxon>Bacillota</taxon>
        <taxon>Bacilli</taxon>
        <taxon>Bacillales</taxon>
        <taxon>Paenibacillaceae</taxon>
        <taxon>Paenibacillus</taxon>
    </lineage>
</organism>
<sequence length="412" mass="46605">MSLIENRMTKAEFASRVMAMPVFDTHTHLVGDRLAASDFWEIAHYFWLFRELQAAGYPADADKLPEEERISAFLDAYRATRSTLMNIGFTAILRELYGIEIRDAASVREAVAAVKRSGADEDWAQRTADRLQIRRFAVNHPAHAAFRGMRDDAVLIPRIDGKLGPWIDRVAQSADPARELSQTLDEIEAMLRGFADAGLPGIMTTLPRYESLAGIRSEIGQNSSRDDIMKELLHGICSAAERHGLLVQLFLGVERSWCGTALPANDTARLLKLSALFETYRCRFELVLASELNNLDAVQAAWNFPNVHVGGMWWFNFRASTYRDSMQYRLEALPAGSSSIVVSDARCMEWSFGKIWLVKKLLAEFLWERLESGWIDLETAMHTAEEWLYESAARRYGASRISRMADNGERRG</sequence>
<dbReference type="InterPro" id="IPR032466">
    <property type="entry name" value="Metal_Hydrolase"/>
</dbReference>
<protein>
    <submittedName>
        <fullName evidence="1">Glucuronate isomerase</fullName>
    </submittedName>
</protein>
<dbReference type="GO" id="GO:0016853">
    <property type="term" value="F:isomerase activity"/>
    <property type="evidence" value="ECO:0007669"/>
    <property type="project" value="UniProtKB-KW"/>
</dbReference>
<dbReference type="SUPFAM" id="SSF51556">
    <property type="entry name" value="Metallo-dependent hydrolases"/>
    <property type="match status" value="1"/>
</dbReference>
<keyword evidence="2" id="KW-1185">Reference proteome</keyword>
<comment type="caution">
    <text evidence="1">The sequence shown here is derived from an EMBL/GenBank/DDBJ whole genome shotgun (WGS) entry which is preliminary data.</text>
</comment>
<accession>A0A927CQM6</accession>
<name>A0A927CQM6_9BACL</name>
<reference evidence="1" key="1">
    <citation type="submission" date="2020-09" db="EMBL/GenBank/DDBJ databases">
        <title>A novel bacterium of genus Paenibacillus, isolated from South China Sea.</title>
        <authorList>
            <person name="Huang H."/>
            <person name="Mo K."/>
            <person name="Hu Y."/>
        </authorList>
    </citation>
    <scope>NUCLEOTIDE SEQUENCE</scope>
    <source>
        <strain evidence="1">IB182493</strain>
    </source>
</reference>
<dbReference type="Gene3D" id="1.10.2020.10">
    <property type="entry name" value="uronate isomerase, domain 2, chain A"/>
    <property type="match status" value="1"/>
</dbReference>
<evidence type="ECO:0000313" key="2">
    <source>
        <dbReference type="Proteomes" id="UP000632125"/>
    </source>
</evidence>
<dbReference type="RefSeq" id="WP_190866236.1">
    <property type="nucleotide sequence ID" value="NZ_JACXIY010000039.1"/>
</dbReference>
<dbReference type="EMBL" id="JACXIY010000039">
    <property type="protein sequence ID" value="MBD2871959.1"/>
    <property type="molecule type" value="Genomic_DNA"/>
</dbReference>
<dbReference type="Proteomes" id="UP000632125">
    <property type="component" value="Unassembled WGS sequence"/>
</dbReference>
<keyword evidence="1" id="KW-0413">Isomerase</keyword>
<dbReference type="AlphaFoldDB" id="A0A927CQM6"/>
<gene>
    <name evidence="1" type="ORF">IDH41_25600</name>
</gene>